<dbReference type="Proteomes" id="UP000029226">
    <property type="component" value="Unassembled WGS sequence"/>
</dbReference>
<sequence length="113" mass="13471">MPPMSTLVQIQVLPHHLEDEDHILEKVFQKVDFSMNDVSQWSIRKRSIDARQRRVLYNLQIELWLNGDEKPVREPYKISDISNKPSVAIIGGWTCWIICRIASNRRWFKAYYL</sequence>
<accession>A0A090R1Z5</accession>
<gene>
    <name evidence="1" type="ORF">JCM19314_1855</name>
</gene>
<organism evidence="1 2">
    <name type="scientific">Nonlabens ulvanivorans</name>
    <name type="common">Persicivirga ulvanivorans</name>
    <dbReference type="NCBI Taxonomy" id="906888"/>
    <lineage>
        <taxon>Bacteria</taxon>
        <taxon>Pseudomonadati</taxon>
        <taxon>Bacteroidota</taxon>
        <taxon>Flavobacteriia</taxon>
        <taxon>Flavobacteriales</taxon>
        <taxon>Flavobacteriaceae</taxon>
        <taxon>Nonlabens</taxon>
    </lineage>
</organism>
<comment type="caution">
    <text evidence="1">The sequence shown here is derived from an EMBL/GenBank/DDBJ whole genome shotgun (WGS) entry which is preliminary data.</text>
</comment>
<protein>
    <submittedName>
        <fullName evidence="1">NAD(FAD)-utilizing dehydrogenases</fullName>
    </submittedName>
</protein>
<dbReference type="AlphaFoldDB" id="A0A090R1Z5"/>
<evidence type="ECO:0000313" key="1">
    <source>
        <dbReference type="EMBL" id="GAL01702.1"/>
    </source>
</evidence>
<dbReference type="EMBL" id="BBMM01000013">
    <property type="protein sequence ID" value="GAL01702.1"/>
    <property type="molecule type" value="Genomic_DNA"/>
</dbReference>
<reference evidence="1 2" key="1">
    <citation type="journal article" date="2014" name="Genome Announc.">
        <title>Draft Genome Sequences of Marine Flavobacterium Nonlabens Strains NR17, NR24, NR27, NR32, NR33, and Ara13.</title>
        <authorList>
            <person name="Nakanishi M."/>
            <person name="Meirelles P."/>
            <person name="Suzuki R."/>
            <person name="Takatani N."/>
            <person name="Mino S."/>
            <person name="Suda W."/>
            <person name="Oshima K."/>
            <person name="Hattori M."/>
            <person name="Ohkuma M."/>
            <person name="Hosokawa M."/>
            <person name="Miyashita K."/>
            <person name="Thompson F.L."/>
            <person name="Niwa A."/>
            <person name="Sawabe T."/>
            <person name="Sawabe T."/>
        </authorList>
    </citation>
    <scope>NUCLEOTIDE SEQUENCE [LARGE SCALE GENOMIC DNA]</scope>
    <source>
        <strain evidence="2">JCM19314</strain>
    </source>
</reference>
<proteinExistence type="predicted"/>
<name>A0A090R1Z5_NONUL</name>
<dbReference type="Gene3D" id="3.30.70.2700">
    <property type="match status" value="1"/>
</dbReference>
<evidence type="ECO:0000313" key="2">
    <source>
        <dbReference type="Proteomes" id="UP000029226"/>
    </source>
</evidence>